<dbReference type="InterPro" id="IPR038900">
    <property type="entry name" value="TMC"/>
</dbReference>
<keyword evidence="5 6" id="KW-0472">Membrane</keyword>
<accession>A0AAD9KBC7</accession>
<evidence type="ECO:0000259" key="7">
    <source>
        <dbReference type="Pfam" id="PF07810"/>
    </source>
</evidence>
<proteinExistence type="inferred from homology"/>
<feature type="transmembrane region" description="Helical" evidence="6">
    <location>
        <begin position="48"/>
        <end position="69"/>
    </location>
</feature>
<dbReference type="AlphaFoldDB" id="A0AAD9KBC7"/>
<dbReference type="InterPro" id="IPR012496">
    <property type="entry name" value="TMC_dom"/>
</dbReference>
<organism evidence="8 9">
    <name type="scientific">Ridgeia piscesae</name>
    <name type="common">Tubeworm</name>
    <dbReference type="NCBI Taxonomy" id="27915"/>
    <lineage>
        <taxon>Eukaryota</taxon>
        <taxon>Metazoa</taxon>
        <taxon>Spiralia</taxon>
        <taxon>Lophotrochozoa</taxon>
        <taxon>Annelida</taxon>
        <taxon>Polychaeta</taxon>
        <taxon>Sedentaria</taxon>
        <taxon>Canalipalpata</taxon>
        <taxon>Sabellida</taxon>
        <taxon>Siboglinidae</taxon>
        <taxon>Ridgeia</taxon>
    </lineage>
</organism>
<keyword evidence="3 6" id="KW-0812">Transmembrane</keyword>
<comment type="caution">
    <text evidence="8">The sequence shown here is derived from an EMBL/GenBank/DDBJ whole genome shotgun (WGS) entry which is preliminary data.</text>
</comment>
<feature type="transmembrane region" description="Helical" evidence="6">
    <location>
        <begin position="151"/>
        <end position="176"/>
    </location>
</feature>
<feature type="transmembrane region" description="Helical" evidence="6">
    <location>
        <begin position="81"/>
        <end position="103"/>
    </location>
</feature>
<evidence type="ECO:0000256" key="4">
    <source>
        <dbReference type="ARBA" id="ARBA00022989"/>
    </source>
</evidence>
<dbReference type="Proteomes" id="UP001209878">
    <property type="component" value="Unassembled WGS sequence"/>
</dbReference>
<sequence length="198" mass="22649">MLMLVWRFAKFYWQGAKQECDITALVLVVIYRQALIWLGAVVVPPMPLLGVVSMATIFLANYVMVCYTCRPLERNWNQPRHNTFFMTLTAVTLAILICLGTVVSSQVLELGYVGNERDVYCGPFGNKTIDGVIQSYVQQLHLKDIPYFGTILNTVMSAAVVLPGVFILLAVLYFMYRRIRWEQSQRRIAQAELKEVSW</sequence>
<feature type="domain" description="TMC" evidence="7">
    <location>
        <begin position="16"/>
        <end position="77"/>
    </location>
</feature>
<reference evidence="8" key="1">
    <citation type="journal article" date="2023" name="Mol. Biol. Evol.">
        <title>Third-Generation Sequencing Reveals the Adaptive Role of the Epigenome in Three Deep-Sea Polychaetes.</title>
        <authorList>
            <person name="Perez M."/>
            <person name="Aroh O."/>
            <person name="Sun Y."/>
            <person name="Lan Y."/>
            <person name="Juniper S.K."/>
            <person name="Young C.R."/>
            <person name="Angers B."/>
            <person name="Qian P.Y."/>
        </authorList>
    </citation>
    <scope>NUCLEOTIDE SEQUENCE</scope>
    <source>
        <strain evidence="8">R07B-5</strain>
    </source>
</reference>
<dbReference type="Gene3D" id="1.20.1070.10">
    <property type="entry name" value="Rhodopsin 7-helix transmembrane proteins"/>
    <property type="match status" value="1"/>
</dbReference>
<evidence type="ECO:0000256" key="6">
    <source>
        <dbReference type="SAM" id="Phobius"/>
    </source>
</evidence>
<dbReference type="GO" id="GO:0005886">
    <property type="term" value="C:plasma membrane"/>
    <property type="evidence" value="ECO:0007669"/>
    <property type="project" value="InterPro"/>
</dbReference>
<feature type="transmembrane region" description="Helical" evidence="6">
    <location>
        <begin position="21"/>
        <end position="42"/>
    </location>
</feature>
<keyword evidence="4 6" id="KW-1133">Transmembrane helix</keyword>
<evidence type="ECO:0000256" key="2">
    <source>
        <dbReference type="ARBA" id="ARBA00006510"/>
    </source>
</evidence>
<dbReference type="PANTHER" id="PTHR23302">
    <property type="entry name" value="TRANSMEMBRANE CHANNEL-RELATED"/>
    <property type="match status" value="1"/>
</dbReference>
<evidence type="ECO:0000256" key="3">
    <source>
        <dbReference type="ARBA" id="ARBA00022692"/>
    </source>
</evidence>
<evidence type="ECO:0000256" key="1">
    <source>
        <dbReference type="ARBA" id="ARBA00004141"/>
    </source>
</evidence>
<evidence type="ECO:0000313" key="9">
    <source>
        <dbReference type="Proteomes" id="UP001209878"/>
    </source>
</evidence>
<dbReference type="EMBL" id="JAODUO010001248">
    <property type="protein sequence ID" value="KAK2167987.1"/>
    <property type="molecule type" value="Genomic_DNA"/>
</dbReference>
<comment type="subcellular location">
    <subcellularLocation>
        <location evidence="1">Membrane</location>
        <topology evidence="1">Multi-pass membrane protein</topology>
    </subcellularLocation>
</comment>
<keyword evidence="9" id="KW-1185">Reference proteome</keyword>
<evidence type="ECO:0000256" key="5">
    <source>
        <dbReference type="ARBA" id="ARBA00023136"/>
    </source>
</evidence>
<comment type="similarity">
    <text evidence="2">Belongs to the TMC family.</text>
</comment>
<name>A0AAD9KBC7_RIDPI</name>
<dbReference type="GO" id="GO:0008381">
    <property type="term" value="F:mechanosensitive monoatomic ion channel activity"/>
    <property type="evidence" value="ECO:0007669"/>
    <property type="project" value="TreeGrafter"/>
</dbReference>
<dbReference type="PANTHER" id="PTHR23302:SF24">
    <property type="entry name" value="TMC DOMAIN-CONTAINING PROTEIN"/>
    <property type="match status" value="1"/>
</dbReference>
<gene>
    <name evidence="8" type="ORF">NP493_1249g00036</name>
</gene>
<dbReference type="Pfam" id="PF07810">
    <property type="entry name" value="TMC"/>
    <property type="match status" value="1"/>
</dbReference>
<evidence type="ECO:0000313" key="8">
    <source>
        <dbReference type="EMBL" id="KAK2167987.1"/>
    </source>
</evidence>
<protein>
    <recommendedName>
        <fullName evidence="7">TMC domain-containing protein</fullName>
    </recommendedName>
</protein>